<accession>F3YZ96</accession>
<dbReference type="InterPro" id="IPR006183">
    <property type="entry name" value="Pgluconate_DH"/>
</dbReference>
<keyword evidence="3" id="KW-1185">Reference proteome</keyword>
<dbReference type="SUPFAM" id="SSF51735">
    <property type="entry name" value="NAD(P)-binding Rossmann-fold domains"/>
    <property type="match status" value="1"/>
</dbReference>
<reference evidence="2 3" key="1">
    <citation type="journal article" date="2011" name="J. Bacteriol.">
        <title>Genome sequence of the mercury-methylating and pleomorphic Desulfovibrio africanus Strain Walvis Bay.</title>
        <authorList>
            <person name="Brown S.D."/>
            <person name="Wall J.D."/>
            <person name="Kucken A.M."/>
            <person name="Gilmour C.C."/>
            <person name="Podar M."/>
            <person name="Brandt C.C."/>
            <person name="Teshima H."/>
            <person name="Detter J.C."/>
            <person name="Han C.S."/>
            <person name="Land M.L."/>
            <person name="Lucas S."/>
            <person name="Han J."/>
            <person name="Pennacchio L."/>
            <person name="Nolan M."/>
            <person name="Pitluck S."/>
            <person name="Woyke T."/>
            <person name="Goodwin L."/>
            <person name="Palumbo A.V."/>
            <person name="Elias D.A."/>
        </authorList>
    </citation>
    <scope>NUCLEOTIDE SEQUENCE [LARGE SCALE GENOMIC DNA]</scope>
    <source>
        <strain evidence="2 3">Walvis Bay</strain>
    </source>
</reference>
<dbReference type="EMBL" id="CP003221">
    <property type="protein sequence ID" value="EGJ50852.1"/>
    <property type="molecule type" value="Genomic_DNA"/>
</dbReference>
<dbReference type="InterPro" id="IPR006115">
    <property type="entry name" value="6PGDH_NADP-bd"/>
</dbReference>
<dbReference type="STRING" id="690850.Desaf_2530"/>
<sequence length="233" mass="25758">MNICMLGDGFETEDIARRLLAEDHCIYQDTNNSALLGRLGFLGKIKGMEIQEALEQLDEPKVVWNTELSGRQLSALVEILPAGTILVNSRAQYFADNIQLTARLAKKGAHYVDVGLAMDEYRLALFVGGNQQAFQEVEPLLAAIAGDGGYYHCGPAGAGHFLRCMQQKYEAQVQSAFSGIVEEVRQSPFNDEIDVEAFVIFGHLYCKKQPLPNMVWQFLQAQAHNALVVHGQG</sequence>
<feature type="domain" description="6-phosphogluconate dehydrogenase NADP-binding" evidence="1">
    <location>
        <begin position="74"/>
        <end position="146"/>
    </location>
</feature>
<evidence type="ECO:0000313" key="3">
    <source>
        <dbReference type="Proteomes" id="UP000007844"/>
    </source>
</evidence>
<dbReference type="InterPro" id="IPR036291">
    <property type="entry name" value="NAD(P)-bd_dom_sf"/>
</dbReference>
<dbReference type="Gene3D" id="3.40.50.720">
    <property type="entry name" value="NAD(P)-binding Rossmann-like Domain"/>
    <property type="match status" value="1"/>
</dbReference>
<name>F3YZ96_DESAF</name>
<gene>
    <name evidence="2" type="ORF">Desaf_2530</name>
</gene>
<evidence type="ECO:0000313" key="2">
    <source>
        <dbReference type="EMBL" id="EGJ50852.1"/>
    </source>
</evidence>
<dbReference type="GO" id="GO:0004616">
    <property type="term" value="F:phosphogluconate dehydrogenase (decarboxylating) activity"/>
    <property type="evidence" value="ECO:0007669"/>
    <property type="project" value="InterPro"/>
</dbReference>
<dbReference type="AlphaFoldDB" id="F3YZ96"/>
<proteinExistence type="predicted"/>
<dbReference type="PANTHER" id="PTHR11811">
    <property type="entry name" value="6-PHOSPHOGLUCONATE DEHYDROGENASE"/>
    <property type="match status" value="1"/>
</dbReference>
<dbReference type="Proteomes" id="UP000007844">
    <property type="component" value="Chromosome"/>
</dbReference>
<dbReference type="HOGENOM" id="CLU_1164371_0_0_7"/>
<protein>
    <submittedName>
        <fullName evidence="2">6-phosphogluconate dehydrogenase NAD-binding protein</fullName>
    </submittedName>
</protein>
<dbReference type="KEGG" id="daf:Desaf_2530"/>
<dbReference type="eggNOG" id="COG1023">
    <property type="taxonomic scope" value="Bacteria"/>
</dbReference>
<dbReference type="GO" id="GO:0050661">
    <property type="term" value="F:NADP binding"/>
    <property type="evidence" value="ECO:0007669"/>
    <property type="project" value="InterPro"/>
</dbReference>
<organism evidence="2 3">
    <name type="scientific">Desulfocurvibacter africanus subsp. africanus str. Walvis Bay</name>
    <dbReference type="NCBI Taxonomy" id="690850"/>
    <lineage>
        <taxon>Bacteria</taxon>
        <taxon>Pseudomonadati</taxon>
        <taxon>Thermodesulfobacteriota</taxon>
        <taxon>Desulfovibrionia</taxon>
        <taxon>Desulfovibrionales</taxon>
        <taxon>Desulfovibrionaceae</taxon>
        <taxon>Desulfocurvibacter</taxon>
    </lineage>
</organism>
<dbReference type="Pfam" id="PF03446">
    <property type="entry name" value="NAD_binding_2"/>
    <property type="match status" value="1"/>
</dbReference>
<evidence type="ECO:0000259" key="1">
    <source>
        <dbReference type="Pfam" id="PF03446"/>
    </source>
</evidence>